<evidence type="ECO:0000313" key="14">
    <source>
        <dbReference type="EMBL" id="AWD32546.1"/>
    </source>
</evidence>
<comment type="cofactor">
    <cofactor evidence="12">
        <name>[4Fe-4S] cluster</name>
        <dbReference type="ChEBI" id="CHEBI:49883"/>
    </cofactor>
    <text evidence="12">Binds 1 [4Fe-4S] cluster.</text>
</comment>
<dbReference type="KEGG" id="kso:CKSOR_00433"/>
<dbReference type="Gene3D" id="3.30.70.20">
    <property type="match status" value="1"/>
</dbReference>
<keyword evidence="8 12" id="KW-0560">Oxidoreductase</keyword>
<comment type="cofactor">
    <cofactor evidence="1 12">
        <name>FAD</name>
        <dbReference type="ChEBI" id="CHEBI:57692"/>
    </cofactor>
</comment>
<dbReference type="RefSeq" id="WP_108673952.1">
    <property type="nucleotide sequence ID" value="NZ_CP025628.1"/>
</dbReference>
<dbReference type="OrthoDB" id="9766632at2"/>
<dbReference type="InterPro" id="IPR040156">
    <property type="entry name" value="ETF-QO"/>
</dbReference>
<evidence type="ECO:0000256" key="5">
    <source>
        <dbReference type="ARBA" id="ARBA00022723"/>
    </source>
</evidence>
<dbReference type="GO" id="GO:0046872">
    <property type="term" value="F:metal ion binding"/>
    <property type="evidence" value="ECO:0007669"/>
    <property type="project" value="UniProtKB-KW"/>
</dbReference>
<organism evidence="14 15">
    <name type="scientific">Candidatus Kinetoplastidibacterium kentomonadis</name>
    <dbReference type="NCBI Taxonomy" id="1576550"/>
    <lineage>
        <taxon>Bacteria</taxon>
        <taxon>Pseudomonadati</taxon>
        <taxon>Pseudomonadota</taxon>
        <taxon>Betaproteobacteria</taxon>
        <taxon>Candidatus Kinetoplastidibacterium</taxon>
    </lineage>
</organism>
<keyword evidence="9 12" id="KW-0408">Iron</keyword>
<dbReference type="SUPFAM" id="SSF51905">
    <property type="entry name" value="FAD/NAD(P)-binding domain"/>
    <property type="match status" value="1"/>
</dbReference>
<dbReference type="PANTHER" id="PTHR10617">
    <property type="entry name" value="ELECTRON TRANSFER FLAVOPROTEIN-UBIQUINONE OXIDOREDUCTASE"/>
    <property type="match status" value="1"/>
</dbReference>
<keyword evidence="6 12" id="KW-0274">FAD</keyword>
<dbReference type="InterPro" id="IPR036188">
    <property type="entry name" value="FAD/NAD-bd_sf"/>
</dbReference>
<evidence type="ECO:0000256" key="12">
    <source>
        <dbReference type="RuleBase" id="RU366068"/>
    </source>
</evidence>
<dbReference type="Pfam" id="PF05187">
    <property type="entry name" value="Fer4_ETF_QO"/>
    <property type="match status" value="1"/>
</dbReference>
<dbReference type="Proteomes" id="UP000266796">
    <property type="component" value="Chromosome"/>
</dbReference>
<keyword evidence="10 12" id="KW-0411">Iron-sulfur</keyword>
<dbReference type="EC" id="1.5.5.1" evidence="12"/>
<evidence type="ECO:0000256" key="2">
    <source>
        <dbReference type="ARBA" id="ARBA00002819"/>
    </source>
</evidence>
<dbReference type="PANTHER" id="PTHR10617:SF107">
    <property type="entry name" value="ELECTRON TRANSFER FLAVOPROTEIN-UBIQUINONE OXIDOREDUCTASE, MITOCHONDRIAL"/>
    <property type="match status" value="1"/>
</dbReference>
<evidence type="ECO:0000256" key="6">
    <source>
        <dbReference type="ARBA" id="ARBA00022827"/>
    </source>
</evidence>
<gene>
    <name evidence="14" type="ORF">CKSOR_00433</name>
</gene>
<dbReference type="GO" id="GO:0051539">
    <property type="term" value="F:4 iron, 4 sulfur cluster binding"/>
    <property type="evidence" value="ECO:0007669"/>
    <property type="project" value="UniProtKB-UniRule"/>
</dbReference>
<keyword evidence="7 12" id="KW-0249">Electron transport</keyword>
<name>A0A3Q8EX25_9PROT</name>
<evidence type="ECO:0000313" key="15">
    <source>
        <dbReference type="Proteomes" id="UP000266796"/>
    </source>
</evidence>
<dbReference type="PRINTS" id="PR00420">
    <property type="entry name" value="RNGMNOXGNASE"/>
</dbReference>
<dbReference type="Gene3D" id="3.50.50.60">
    <property type="entry name" value="FAD/NAD(P)-binding domain"/>
    <property type="match status" value="1"/>
</dbReference>
<accession>A0A3Q8EX25</accession>
<evidence type="ECO:0000256" key="4">
    <source>
        <dbReference type="ARBA" id="ARBA00022630"/>
    </source>
</evidence>
<comment type="catalytic activity">
    <reaction evidence="12">
        <text>a ubiquinone + reduced [electron-transfer flavoprotein] = a ubiquinol + oxidized [electron-transfer flavoprotein] + H(+)</text>
        <dbReference type="Rhea" id="RHEA:24052"/>
        <dbReference type="Rhea" id="RHEA-COMP:9565"/>
        <dbReference type="Rhea" id="RHEA-COMP:9566"/>
        <dbReference type="Rhea" id="RHEA-COMP:10685"/>
        <dbReference type="Rhea" id="RHEA-COMP:10686"/>
        <dbReference type="ChEBI" id="CHEBI:15378"/>
        <dbReference type="ChEBI" id="CHEBI:16389"/>
        <dbReference type="ChEBI" id="CHEBI:17976"/>
        <dbReference type="ChEBI" id="CHEBI:57692"/>
        <dbReference type="ChEBI" id="CHEBI:58307"/>
        <dbReference type="EC" id="1.5.5.1"/>
    </reaction>
</comment>
<evidence type="ECO:0000256" key="1">
    <source>
        <dbReference type="ARBA" id="ARBA00001974"/>
    </source>
</evidence>
<evidence type="ECO:0000256" key="7">
    <source>
        <dbReference type="ARBA" id="ARBA00022982"/>
    </source>
</evidence>
<evidence type="ECO:0000256" key="10">
    <source>
        <dbReference type="ARBA" id="ARBA00023014"/>
    </source>
</evidence>
<keyword evidence="11 12" id="KW-0830">Ubiquinone</keyword>
<feature type="domain" description="4Fe-4S ferredoxin-type" evidence="13">
    <location>
        <begin position="493"/>
        <end position="522"/>
    </location>
</feature>
<dbReference type="Pfam" id="PF21162">
    <property type="entry name" value="ETFQO_UQ-bd"/>
    <property type="match status" value="1"/>
</dbReference>
<dbReference type="Gene3D" id="3.30.9.90">
    <property type="match status" value="1"/>
</dbReference>
<protein>
    <recommendedName>
        <fullName evidence="12">Electron transfer flavoprotein-ubiquinone oxidoreductase</fullName>
        <shortName evidence="12">ETF-QO</shortName>
        <ecNumber evidence="12">1.5.5.1</ecNumber>
    </recommendedName>
</protein>
<dbReference type="SUPFAM" id="SSF54862">
    <property type="entry name" value="4Fe-4S ferredoxins"/>
    <property type="match status" value="1"/>
</dbReference>
<dbReference type="AlphaFoldDB" id="A0A3Q8EX25"/>
<evidence type="ECO:0000259" key="13">
    <source>
        <dbReference type="PROSITE" id="PS51379"/>
    </source>
</evidence>
<keyword evidence="3 12" id="KW-0813">Transport</keyword>
<dbReference type="InterPro" id="IPR049398">
    <property type="entry name" value="ETF-QO/FixC_UQ-bd"/>
</dbReference>
<proteinExistence type="predicted"/>
<evidence type="ECO:0000256" key="8">
    <source>
        <dbReference type="ARBA" id="ARBA00023002"/>
    </source>
</evidence>
<dbReference type="EMBL" id="CP025628">
    <property type="protein sequence ID" value="AWD32546.1"/>
    <property type="molecule type" value="Genomic_DNA"/>
</dbReference>
<reference evidence="14 15" key="1">
    <citation type="journal article" date="2018" name="Parasitology">
        <title>The reduced genome of Candidatus Kinetoplastibacterium sorsogonicusi, the endosymbiont of Kentomonas sorsogonicus (Trypanosomatidae): loss of the haem-synthesis pathway.</title>
        <authorList>
            <person name="Silva F.M."/>
            <person name="Kostygov A.Y."/>
            <person name="Spodareva V.V."/>
            <person name="Butenko A."/>
            <person name="Tossou R."/>
            <person name="Lukes J."/>
            <person name="Yurchenko V."/>
            <person name="Alves J.M.P."/>
        </authorList>
    </citation>
    <scope>NUCLEOTIDE SEQUENCE [LARGE SCALE GENOMIC DNA]</scope>
    <source>
        <strain evidence="14 15">MF-08</strain>
    </source>
</reference>
<evidence type="ECO:0000256" key="9">
    <source>
        <dbReference type="ARBA" id="ARBA00023004"/>
    </source>
</evidence>
<dbReference type="InterPro" id="IPR017896">
    <property type="entry name" value="4Fe4S_Fe-S-bd"/>
</dbReference>
<evidence type="ECO:0000256" key="3">
    <source>
        <dbReference type="ARBA" id="ARBA00022448"/>
    </source>
</evidence>
<dbReference type="InterPro" id="IPR007859">
    <property type="entry name" value="ETF-QO/FixX_C"/>
</dbReference>
<keyword evidence="5 12" id="KW-0479">Metal-binding</keyword>
<keyword evidence="4 12" id="KW-0285">Flavoprotein</keyword>
<evidence type="ECO:0000256" key="11">
    <source>
        <dbReference type="ARBA" id="ARBA00023075"/>
    </source>
</evidence>
<comment type="function">
    <text evidence="2 12">Accepts electrons from ETF and reduces ubiquinone.</text>
</comment>
<keyword evidence="15" id="KW-1185">Reference proteome</keyword>
<sequence length="533" mass="60656">MLKSEQIKYDILIVGGGPAGLSAAIRLKQISLEKKIDLSVCILEKGVEIGAHILSGALLETRGIDMLIPQWKKYGAPIESIVTKDEFFYLNQKNAFKINNFFIPNSLKNKECYLIKLTHFTKWMAQYAENLGVDIFSSFAAKDLIIDDNRVKGIKVEGINNTIEILAKYSILSEGSRGHLGKKVIKYFNLDENSDPQSYSIGIKELWEISPKNSQAGHVIHTFGWPLNYNTYGGSFIYHMSNNQLSIGTIIGLDYKNPWLSPFEEFQNFKKHPFIKNILKNGKRISYGAKSITSGGLFSLPKLTFKGGILIGCNAGLLNNAKMKGINSAIESGQMVAESIFSKLQLKSIDINKEIHSIFINSDLYKDLYKARNYRNWFSKGTILAIIMNFIEQKILNGFFIWNIHKKISDHLFTQNKNKYKNIKYPIHDNKTTFDIESSIYLSNIKYDKNQKNHLIVHNIIDNTKINNEKYGQLETRYCPAGVYKYENKNNNIILKISPENCIHCKTCDIKDPQQNIEWSPPNGGSGPIYNDM</sequence>
<dbReference type="Pfam" id="PF13450">
    <property type="entry name" value="NAD_binding_8"/>
    <property type="match status" value="1"/>
</dbReference>
<dbReference type="PROSITE" id="PS51379">
    <property type="entry name" value="4FE4S_FER_2"/>
    <property type="match status" value="1"/>
</dbReference>
<dbReference type="GO" id="GO:0004174">
    <property type="term" value="F:electron-transferring-flavoprotein dehydrogenase activity"/>
    <property type="evidence" value="ECO:0007669"/>
    <property type="project" value="UniProtKB-UniRule"/>
</dbReference>